<name>A0AAN8YGY6_SOLBU</name>
<evidence type="ECO:0000313" key="1">
    <source>
        <dbReference type="EMBL" id="KAK6793119.1"/>
    </source>
</evidence>
<dbReference type="Proteomes" id="UP001371456">
    <property type="component" value="Unassembled WGS sequence"/>
</dbReference>
<reference evidence="1 2" key="1">
    <citation type="submission" date="2024-02" db="EMBL/GenBank/DDBJ databases">
        <title>de novo genome assembly of Solanum bulbocastanum strain 11H21.</title>
        <authorList>
            <person name="Hosaka A.J."/>
        </authorList>
    </citation>
    <scope>NUCLEOTIDE SEQUENCE [LARGE SCALE GENOMIC DNA]</scope>
    <source>
        <tissue evidence="1">Young leaves</tissue>
    </source>
</reference>
<organism evidence="1 2">
    <name type="scientific">Solanum bulbocastanum</name>
    <name type="common">Wild potato</name>
    <dbReference type="NCBI Taxonomy" id="147425"/>
    <lineage>
        <taxon>Eukaryota</taxon>
        <taxon>Viridiplantae</taxon>
        <taxon>Streptophyta</taxon>
        <taxon>Embryophyta</taxon>
        <taxon>Tracheophyta</taxon>
        <taxon>Spermatophyta</taxon>
        <taxon>Magnoliopsida</taxon>
        <taxon>eudicotyledons</taxon>
        <taxon>Gunneridae</taxon>
        <taxon>Pentapetalae</taxon>
        <taxon>asterids</taxon>
        <taxon>lamiids</taxon>
        <taxon>Solanales</taxon>
        <taxon>Solanaceae</taxon>
        <taxon>Solanoideae</taxon>
        <taxon>Solaneae</taxon>
        <taxon>Solanum</taxon>
    </lineage>
</organism>
<comment type="caution">
    <text evidence="1">The sequence shown here is derived from an EMBL/GenBank/DDBJ whole genome shotgun (WGS) entry which is preliminary data.</text>
</comment>
<proteinExistence type="predicted"/>
<evidence type="ECO:0000313" key="2">
    <source>
        <dbReference type="Proteomes" id="UP001371456"/>
    </source>
</evidence>
<protein>
    <submittedName>
        <fullName evidence="1">Uncharacterized protein</fullName>
    </submittedName>
</protein>
<keyword evidence="2" id="KW-1185">Reference proteome</keyword>
<accession>A0AAN8YGY6</accession>
<dbReference type="AlphaFoldDB" id="A0AAN8YGY6"/>
<gene>
    <name evidence="1" type="ORF">RDI58_012200</name>
</gene>
<sequence length="69" mass="8105">MEAPVTNRKCSAFIFSVGFRVSIFSNFHSWFHPFTSQKRLIFCDFHQNFLFGCPLQIILLSVDKNLRGY</sequence>
<dbReference type="EMBL" id="JBANQN010000004">
    <property type="protein sequence ID" value="KAK6793119.1"/>
    <property type="molecule type" value="Genomic_DNA"/>
</dbReference>